<proteinExistence type="inferred from homology"/>
<dbReference type="GO" id="GO:0006508">
    <property type="term" value="P:proteolysis"/>
    <property type="evidence" value="ECO:0007669"/>
    <property type="project" value="UniProtKB-KW"/>
</dbReference>
<comment type="similarity">
    <text evidence="1 2">Belongs to the MINDY deubiquitinase family. FAM63 subfamily.</text>
</comment>
<dbReference type="Proteomes" id="UP000759131">
    <property type="component" value="Unassembled WGS sequence"/>
</dbReference>
<feature type="non-terminal residue" evidence="5">
    <location>
        <position position="338"/>
    </location>
</feature>
<keyword evidence="2" id="KW-0833">Ubl conjugation pathway</keyword>
<evidence type="ECO:0000256" key="2">
    <source>
        <dbReference type="RuleBase" id="RU367139"/>
    </source>
</evidence>
<keyword evidence="2" id="KW-0645">Protease</keyword>
<dbReference type="EC" id="3.4.19.12" evidence="2"/>
<dbReference type="GO" id="GO:1990380">
    <property type="term" value="F:K48-linked deubiquitinase activity"/>
    <property type="evidence" value="ECO:0007669"/>
    <property type="project" value="UniProtKB-UniRule"/>
</dbReference>
<comment type="catalytic activity">
    <reaction evidence="2">
        <text>Thiol-dependent hydrolysis of ester, thioester, amide, peptide and isopeptide bonds formed by the C-terminal Gly of ubiquitin (a 76-residue protein attached to proteins as an intracellular targeting signal).</text>
        <dbReference type="EC" id="3.4.19.12"/>
    </reaction>
</comment>
<dbReference type="GO" id="GO:0071944">
    <property type="term" value="C:cell periphery"/>
    <property type="evidence" value="ECO:0007669"/>
    <property type="project" value="TreeGrafter"/>
</dbReference>
<evidence type="ECO:0000256" key="3">
    <source>
        <dbReference type="SAM" id="MobiDB-lite"/>
    </source>
</evidence>
<comment type="function">
    <text evidence="2">Hydrolase that can specifically remove 'Lys-48'-linked conjugated ubiquitin from proteins. Has exodeubiquitinase activity and has a preference for long polyubiquitin chains. May play a regulatory role at the level of protein turnover.</text>
</comment>
<evidence type="ECO:0000313" key="5">
    <source>
        <dbReference type="EMBL" id="CAD7628341.1"/>
    </source>
</evidence>
<gene>
    <name evidence="5" type="ORF">OSB1V03_LOCUS8763</name>
</gene>
<dbReference type="GO" id="GO:0071108">
    <property type="term" value="P:protein K48-linked deubiquitination"/>
    <property type="evidence" value="ECO:0007669"/>
    <property type="project" value="TreeGrafter"/>
</dbReference>
<feature type="compositionally biased region" description="Polar residues" evidence="3">
    <location>
        <begin position="295"/>
        <end position="328"/>
    </location>
</feature>
<dbReference type="PANTHER" id="PTHR18063">
    <property type="entry name" value="NF-E2 INDUCIBLE PROTEIN"/>
    <property type="match status" value="1"/>
</dbReference>
<reference evidence="5" key="1">
    <citation type="submission" date="2020-11" db="EMBL/GenBank/DDBJ databases">
        <authorList>
            <person name="Tran Van P."/>
        </authorList>
    </citation>
    <scope>NUCLEOTIDE SEQUENCE</scope>
</reference>
<evidence type="ECO:0000256" key="1">
    <source>
        <dbReference type="ARBA" id="ARBA00006616"/>
    </source>
</evidence>
<dbReference type="EMBL" id="OC860182">
    <property type="protein sequence ID" value="CAD7628341.1"/>
    <property type="molecule type" value="Genomic_DNA"/>
</dbReference>
<evidence type="ECO:0000313" key="6">
    <source>
        <dbReference type="Proteomes" id="UP000759131"/>
    </source>
</evidence>
<dbReference type="Pfam" id="PF04424">
    <property type="entry name" value="MINDY_DUB"/>
    <property type="match status" value="1"/>
</dbReference>
<organism evidence="5">
    <name type="scientific">Medioppia subpectinata</name>
    <dbReference type="NCBI Taxonomy" id="1979941"/>
    <lineage>
        <taxon>Eukaryota</taxon>
        <taxon>Metazoa</taxon>
        <taxon>Ecdysozoa</taxon>
        <taxon>Arthropoda</taxon>
        <taxon>Chelicerata</taxon>
        <taxon>Arachnida</taxon>
        <taxon>Acari</taxon>
        <taxon>Acariformes</taxon>
        <taxon>Sarcoptiformes</taxon>
        <taxon>Oribatida</taxon>
        <taxon>Brachypylina</taxon>
        <taxon>Oppioidea</taxon>
        <taxon>Oppiidae</taxon>
        <taxon>Medioppia</taxon>
    </lineage>
</organism>
<feature type="domain" description="MINDY deubiquitinase" evidence="4">
    <location>
        <begin position="12"/>
        <end position="194"/>
    </location>
</feature>
<dbReference type="PANTHER" id="PTHR18063:SF6">
    <property type="entry name" value="UBIQUITIN CARBOXYL-TERMINAL HYDROLASE"/>
    <property type="match status" value="1"/>
</dbReference>
<dbReference type="OrthoDB" id="10261212at2759"/>
<dbReference type="GO" id="GO:0004843">
    <property type="term" value="F:cysteine-type deubiquitinase activity"/>
    <property type="evidence" value="ECO:0007669"/>
    <property type="project" value="UniProtKB-UniRule"/>
</dbReference>
<dbReference type="EMBL" id="CAJPIZ010005607">
    <property type="protein sequence ID" value="CAG2108771.1"/>
    <property type="molecule type" value="Genomic_DNA"/>
</dbReference>
<accession>A0A7R9KU91</accession>
<dbReference type="InterPro" id="IPR007518">
    <property type="entry name" value="MINDY"/>
</dbReference>
<evidence type="ECO:0000259" key="4">
    <source>
        <dbReference type="Pfam" id="PF04424"/>
    </source>
</evidence>
<dbReference type="GO" id="GO:0005829">
    <property type="term" value="C:cytosol"/>
    <property type="evidence" value="ECO:0007669"/>
    <property type="project" value="TreeGrafter"/>
</dbReference>
<keyword evidence="2" id="KW-0378">Hydrolase</keyword>
<feature type="region of interest" description="Disordered" evidence="3">
    <location>
        <begin position="265"/>
        <end position="329"/>
    </location>
</feature>
<dbReference type="AlphaFoldDB" id="A0A7R9KU91"/>
<sequence>NVCNDVPNDQNIPEGVQLNYEQNFMDAMQILPKLPKGLDVNVRFSGVSDFEYTPECIVFDLLHIPLYHGWLVDPTDGPSLAAIGNCSYNQLVDKIINNKTSLHPQLVTDALIAEEFLENSASQLTNYGLQELVNHLKEQELCVLFRNNHFIVLYKHKNQLYQLVTDQGFIIENNVVWETLNNIEGDTQFVDGDFVLVPPKPALTTPVVSQQQIDQDYLVALSLQEEHKRQIETSKEWDQFKHESGMEGLTDEELAKRLQEEEDKRYAQMRQNEEQQPQPQPQQQPPHLRGAVVHPNSQNISLQQRRSTNGSSEDSENDGSNKSKSKNVSLIAIHLIEY</sequence>
<dbReference type="GO" id="GO:0016807">
    <property type="term" value="F:cysteine-type carboxypeptidase activity"/>
    <property type="evidence" value="ECO:0007669"/>
    <property type="project" value="TreeGrafter"/>
</dbReference>
<dbReference type="GO" id="GO:0140934">
    <property type="term" value="F:histone deubiquitinase activity"/>
    <property type="evidence" value="ECO:0007669"/>
    <property type="project" value="UniProtKB-UniRule"/>
</dbReference>
<dbReference type="GO" id="GO:0036435">
    <property type="term" value="F:K48-linked polyubiquitin modification-dependent protein binding"/>
    <property type="evidence" value="ECO:0007669"/>
    <property type="project" value="UniProtKB-UniRule"/>
</dbReference>
<name>A0A7R9KU91_9ACAR</name>
<keyword evidence="6" id="KW-1185">Reference proteome</keyword>
<keyword evidence="2" id="KW-0788">Thiol protease</keyword>
<dbReference type="InterPro" id="IPR033979">
    <property type="entry name" value="MINDY_domain"/>
</dbReference>
<protein>
    <recommendedName>
        <fullName evidence="2">Ubiquitin carboxyl-terminal hydrolase</fullName>
        <ecNumber evidence="2">3.4.19.12</ecNumber>
    </recommendedName>
</protein>